<dbReference type="PRINTS" id="PR00039">
    <property type="entry name" value="HTHLYSR"/>
</dbReference>
<evidence type="ECO:0000259" key="5">
    <source>
        <dbReference type="PROSITE" id="PS50931"/>
    </source>
</evidence>
<dbReference type="Proteomes" id="UP001500305">
    <property type="component" value="Unassembled WGS sequence"/>
</dbReference>
<dbReference type="SUPFAM" id="SSF53850">
    <property type="entry name" value="Periplasmic binding protein-like II"/>
    <property type="match status" value="1"/>
</dbReference>
<dbReference type="PROSITE" id="PS50931">
    <property type="entry name" value="HTH_LYSR"/>
    <property type="match status" value="1"/>
</dbReference>
<dbReference type="Pfam" id="PF00126">
    <property type="entry name" value="HTH_1"/>
    <property type="match status" value="1"/>
</dbReference>
<organism evidence="6 7">
    <name type="scientific">Kitasatospora cystarginea</name>
    <dbReference type="NCBI Taxonomy" id="58350"/>
    <lineage>
        <taxon>Bacteria</taxon>
        <taxon>Bacillati</taxon>
        <taxon>Actinomycetota</taxon>
        <taxon>Actinomycetes</taxon>
        <taxon>Kitasatosporales</taxon>
        <taxon>Streptomycetaceae</taxon>
        <taxon>Kitasatospora</taxon>
    </lineage>
</organism>
<dbReference type="Gene3D" id="1.10.10.10">
    <property type="entry name" value="Winged helix-like DNA-binding domain superfamily/Winged helix DNA-binding domain"/>
    <property type="match status" value="1"/>
</dbReference>
<evidence type="ECO:0000313" key="7">
    <source>
        <dbReference type="Proteomes" id="UP001500305"/>
    </source>
</evidence>
<keyword evidence="4" id="KW-0804">Transcription</keyword>
<protein>
    <submittedName>
        <fullName evidence="6">LysR family transcriptional regulator</fullName>
    </submittedName>
</protein>
<reference evidence="6 7" key="1">
    <citation type="journal article" date="2019" name="Int. J. Syst. Evol. Microbiol.">
        <title>The Global Catalogue of Microorganisms (GCM) 10K type strain sequencing project: providing services to taxonomists for standard genome sequencing and annotation.</title>
        <authorList>
            <consortium name="The Broad Institute Genomics Platform"/>
            <consortium name="The Broad Institute Genome Sequencing Center for Infectious Disease"/>
            <person name="Wu L."/>
            <person name="Ma J."/>
        </authorList>
    </citation>
    <scope>NUCLEOTIDE SEQUENCE [LARGE SCALE GENOMIC DNA]</scope>
    <source>
        <strain evidence="6 7">JCM 7356</strain>
    </source>
</reference>
<gene>
    <name evidence="6" type="ORF">GCM10010430_28030</name>
</gene>
<keyword evidence="3" id="KW-0238">DNA-binding</keyword>
<comment type="caution">
    <text evidence="6">The sequence shown here is derived from an EMBL/GenBank/DDBJ whole genome shotgun (WGS) entry which is preliminary data.</text>
</comment>
<evidence type="ECO:0000256" key="3">
    <source>
        <dbReference type="ARBA" id="ARBA00023125"/>
    </source>
</evidence>
<comment type="similarity">
    <text evidence="1">Belongs to the LysR transcriptional regulatory family.</text>
</comment>
<dbReference type="Gene3D" id="3.40.190.10">
    <property type="entry name" value="Periplasmic binding protein-like II"/>
    <property type="match status" value="2"/>
</dbReference>
<dbReference type="SUPFAM" id="SSF46785">
    <property type="entry name" value="Winged helix' DNA-binding domain"/>
    <property type="match status" value="1"/>
</dbReference>
<dbReference type="EMBL" id="BAAATR010000010">
    <property type="protein sequence ID" value="GAA2244605.1"/>
    <property type="molecule type" value="Genomic_DNA"/>
</dbReference>
<dbReference type="InterPro" id="IPR036390">
    <property type="entry name" value="WH_DNA-bd_sf"/>
</dbReference>
<dbReference type="InterPro" id="IPR036388">
    <property type="entry name" value="WH-like_DNA-bd_sf"/>
</dbReference>
<name>A0ABN3DYK7_9ACTN</name>
<dbReference type="Pfam" id="PF03466">
    <property type="entry name" value="LysR_substrate"/>
    <property type="match status" value="1"/>
</dbReference>
<dbReference type="PANTHER" id="PTHR30346">
    <property type="entry name" value="TRANSCRIPTIONAL DUAL REGULATOR HCAR-RELATED"/>
    <property type="match status" value="1"/>
</dbReference>
<evidence type="ECO:0000256" key="2">
    <source>
        <dbReference type="ARBA" id="ARBA00023015"/>
    </source>
</evidence>
<proteinExistence type="inferred from homology"/>
<accession>A0ABN3DYK7</accession>
<evidence type="ECO:0000256" key="4">
    <source>
        <dbReference type="ARBA" id="ARBA00023163"/>
    </source>
</evidence>
<evidence type="ECO:0000313" key="6">
    <source>
        <dbReference type="EMBL" id="GAA2244605.1"/>
    </source>
</evidence>
<keyword evidence="7" id="KW-1185">Reference proteome</keyword>
<dbReference type="CDD" id="cd08414">
    <property type="entry name" value="PBP2_LTTR_aromatics_like"/>
    <property type="match status" value="1"/>
</dbReference>
<dbReference type="PANTHER" id="PTHR30346:SF30">
    <property type="entry name" value="SMALL NEUTRAL PROTEASE REGULATORY PROTEIN"/>
    <property type="match status" value="1"/>
</dbReference>
<dbReference type="InterPro" id="IPR005119">
    <property type="entry name" value="LysR_subst-bd"/>
</dbReference>
<feature type="domain" description="HTH lysR-type" evidence="5">
    <location>
        <begin position="3"/>
        <end position="60"/>
    </location>
</feature>
<dbReference type="InterPro" id="IPR000847">
    <property type="entry name" value="LysR_HTH_N"/>
</dbReference>
<evidence type="ECO:0000256" key="1">
    <source>
        <dbReference type="ARBA" id="ARBA00009437"/>
    </source>
</evidence>
<dbReference type="RefSeq" id="WP_344636669.1">
    <property type="nucleotide sequence ID" value="NZ_BAAATR010000010.1"/>
</dbReference>
<keyword evidence="2" id="KW-0805">Transcription regulation</keyword>
<sequence>MELELRHLRVLCTIADTGSVGRAAVALGASQPATSTQLRRIERHLGAPLFERTASGVAPTGFGTEVLAAAREVLARADCLGRRSAEEAAQSRRELRLAATNSPILPGLLSRARAQMPDLLFTVSSVYRSSEIVELLEQDSLDVAIAVDYPGMELRHSETVAHRGIVTEPSFVALAAGHRLRHRTEIALADLAEEAWFLTPDDGAGWPGVFLTACASAGFAPATVHEFLGDRLELQDMIADGLGVSVVQATTRPLADVVVKPLMGTPLWARYLLAWRPAAMTGTVVEALFGAATAAYRELIAGSPHFQAWASRTYRAPRP</sequence>